<gene>
    <name evidence="2" type="ORF">thalar_00723</name>
</gene>
<dbReference type="AlphaFoldDB" id="S9QNT6"/>
<feature type="compositionally biased region" description="Basic and acidic residues" evidence="1">
    <location>
        <begin position="132"/>
        <end position="141"/>
    </location>
</feature>
<dbReference type="Proteomes" id="UP000015351">
    <property type="component" value="Unassembled WGS sequence"/>
</dbReference>
<evidence type="ECO:0000313" key="3">
    <source>
        <dbReference type="Proteomes" id="UP000015351"/>
    </source>
</evidence>
<dbReference type="OrthoDB" id="7658888at2"/>
<proteinExistence type="predicted"/>
<name>S9QNT6_9RHOB</name>
<accession>S9QNT6</accession>
<keyword evidence="3" id="KW-1185">Reference proteome</keyword>
<evidence type="ECO:0000256" key="1">
    <source>
        <dbReference type="SAM" id="MobiDB-lite"/>
    </source>
</evidence>
<dbReference type="STRING" id="1123360.thalar_00723"/>
<dbReference type="eggNOG" id="ENOG5032S3Y">
    <property type="taxonomic scope" value="Bacteria"/>
</dbReference>
<evidence type="ECO:0000313" key="2">
    <source>
        <dbReference type="EMBL" id="EPX81273.1"/>
    </source>
</evidence>
<dbReference type="PATRIC" id="fig|1123360.3.peg.715"/>
<evidence type="ECO:0008006" key="4">
    <source>
        <dbReference type="Google" id="ProtNLM"/>
    </source>
</evidence>
<reference evidence="3" key="1">
    <citation type="journal article" date="2013" name="Stand. Genomic Sci.">
        <title>Genome sequence of the Litoreibacter arenae type strain (DSM 19593(T)), a member of the Roseobacter clade isolated from sea sand.</title>
        <authorList>
            <person name="Riedel T."/>
            <person name="Fiebig A."/>
            <person name="Petersen J."/>
            <person name="Gronow S."/>
            <person name="Kyrpides N.C."/>
            <person name="Goker M."/>
            <person name="Klenk H.P."/>
        </authorList>
    </citation>
    <scope>NUCLEOTIDE SEQUENCE [LARGE SCALE GENOMIC DNA]</scope>
    <source>
        <strain evidence="3">DSM 19593</strain>
    </source>
</reference>
<dbReference type="HOGENOM" id="CLU_092041_0_0_5"/>
<comment type="caution">
    <text evidence="2">The sequence shown here is derived from an EMBL/GenBank/DDBJ whole genome shotgun (WGS) entry which is preliminary data.</text>
</comment>
<feature type="compositionally biased region" description="Basic and acidic residues" evidence="1">
    <location>
        <begin position="100"/>
        <end position="123"/>
    </location>
</feature>
<protein>
    <recommendedName>
        <fullName evidence="4">DUF4177 domain-containing protein</fullName>
    </recommendedName>
</protein>
<feature type="region of interest" description="Disordered" evidence="1">
    <location>
        <begin position="98"/>
        <end position="141"/>
    </location>
</feature>
<organism evidence="2 3">
    <name type="scientific">Litoreibacter arenae DSM 19593</name>
    <dbReference type="NCBI Taxonomy" id="1123360"/>
    <lineage>
        <taxon>Bacteria</taxon>
        <taxon>Pseudomonadati</taxon>
        <taxon>Pseudomonadota</taxon>
        <taxon>Alphaproteobacteria</taxon>
        <taxon>Rhodobacterales</taxon>
        <taxon>Roseobacteraceae</taxon>
        <taxon>Litoreibacter</taxon>
    </lineage>
</organism>
<sequence>MQNYEYTAVPAPRKGKAPRKIKGNEAKFASIITDLMNEMAADGWDYQRAETLPCEERQGLTGKTVKYHTLLIFRREVVLKKPEEVASKAPPVVAVPVAKEAPEPELRPEPVFKRTEPEKKAEPASEGFMTADAKEAETSEK</sequence>
<dbReference type="EMBL" id="AONI01000006">
    <property type="protein sequence ID" value="EPX81273.1"/>
    <property type="molecule type" value="Genomic_DNA"/>
</dbReference>